<dbReference type="EMBL" id="FRCP01000014">
    <property type="protein sequence ID" value="SHM65935.1"/>
    <property type="molecule type" value="Genomic_DNA"/>
</dbReference>
<dbReference type="PANTHER" id="PTHR34983:SF2">
    <property type="entry name" value="ENDO-BETA-1,4-GALACTANASE"/>
    <property type="match status" value="1"/>
</dbReference>
<gene>
    <name evidence="5" type="ORF">SAMN02746066_02782</name>
</gene>
<dbReference type="Gene3D" id="3.20.20.80">
    <property type="entry name" value="Glycosidases"/>
    <property type="match status" value="1"/>
</dbReference>
<dbReference type="GO" id="GO:0015926">
    <property type="term" value="F:glucosidase activity"/>
    <property type="evidence" value="ECO:0007669"/>
    <property type="project" value="InterPro"/>
</dbReference>
<evidence type="ECO:0000256" key="3">
    <source>
        <dbReference type="ARBA" id="ARBA00023295"/>
    </source>
</evidence>
<protein>
    <recommendedName>
        <fullName evidence="4">Arabinogalactan endo-beta-1,4-galactanase</fullName>
        <ecNumber evidence="4">3.2.1.89</ecNumber>
    </recommendedName>
</protein>
<evidence type="ECO:0000256" key="4">
    <source>
        <dbReference type="RuleBase" id="RU361192"/>
    </source>
</evidence>
<dbReference type="GO" id="GO:0031218">
    <property type="term" value="F:arabinogalactan endo-1,4-beta-galactosidase activity"/>
    <property type="evidence" value="ECO:0007669"/>
    <property type="project" value="UniProtKB-EC"/>
</dbReference>
<dbReference type="STRING" id="1120996.SAMN02746066_02782"/>
<proteinExistence type="inferred from homology"/>
<sequence>MKKVVTFGLIIVLAIMGLGSSSLYSKASRTSSDYSDFIRGVDISMLAQIEELGGKYYQNGVQKDAIKILADNGANYVRLRLWVNPYDSNGNSYGGGHNDYATTLALAKRAKAAGMKVLIDFHLSDYWADPGTQSKPKAWKDLSYSSLKTTLYNYMKTTMTNFKNAGCTPDMVQIGNETSSGILWDDGLVGSGNDDFTKLGELLNSAITGVRDVVGSSTKIILHLDNGGSYSLYTWWFGSLLESQPNLDFDIVGLTYYPMWHGTLDELQYNMNNIVNTYNKDVCVVETAYGWTTADGDGLGSSFNETDATNAGYPATVQGQIDFMDDLESVILNVPDNRGLGFFYWEPEWTPVDGAYWGTEAGKAYINDDGILSNPWDNLTLFDFNGNALDSIKILNAPTKNTVTNPSFELNGVTNTPTGWNVWLGTGADTSTVKTEWGGYSEDYKLSFWDDSNYTCSIYQTISGLENGTYSLSAWIMSSGGQSKCQIYAKNYGGTEKIGAVPTSDIGWMRVTIDNIQVTNGKCEIGLYTIANANNWVNIDQIIFRKK</sequence>
<dbReference type="RefSeq" id="WP_073288716.1">
    <property type="nucleotide sequence ID" value="NZ_FRCP01000014.1"/>
</dbReference>
<dbReference type="OrthoDB" id="9768786at2"/>
<dbReference type="InterPro" id="IPR011683">
    <property type="entry name" value="Glyco_hydro_53"/>
</dbReference>
<dbReference type="Gene3D" id="2.60.120.260">
    <property type="entry name" value="Galactose-binding domain-like"/>
    <property type="match status" value="1"/>
</dbReference>
<keyword evidence="3 4" id="KW-0326">Glycosidase</keyword>
<organism evidence="5 6">
    <name type="scientific">Anaerosporobacter mobilis DSM 15930</name>
    <dbReference type="NCBI Taxonomy" id="1120996"/>
    <lineage>
        <taxon>Bacteria</taxon>
        <taxon>Bacillati</taxon>
        <taxon>Bacillota</taxon>
        <taxon>Clostridia</taxon>
        <taxon>Lachnospirales</taxon>
        <taxon>Lachnospiraceae</taxon>
        <taxon>Anaerosporobacter</taxon>
    </lineage>
</organism>
<evidence type="ECO:0000313" key="5">
    <source>
        <dbReference type="EMBL" id="SHM65935.1"/>
    </source>
</evidence>
<dbReference type="PANTHER" id="PTHR34983">
    <property type="entry name" value="ARABINOGALACTAN ENDO-BETA-1,4-GALACTANASE A"/>
    <property type="match status" value="1"/>
</dbReference>
<accession>A0A1M7KKY0</accession>
<dbReference type="AlphaFoldDB" id="A0A1M7KKY0"/>
<dbReference type="Pfam" id="PF07745">
    <property type="entry name" value="Glyco_hydro_53"/>
    <property type="match status" value="1"/>
</dbReference>
<reference evidence="5 6" key="1">
    <citation type="submission" date="2016-11" db="EMBL/GenBank/DDBJ databases">
        <authorList>
            <person name="Jaros S."/>
            <person name="Januszkiewicz K."/>
            <person name="Wedrychowicz H."/>
        </authorList>
    </citation>
    <scope>NUCLEOTIDE SEQUENCE [LARGE SCALE GENOMIC DNA]</scope>
    <source>
        <strain evidence="5 6">DSM 15930</strain>
    </source>
</reference>
<dbReference type="InterPro" id="IPR017853">
    <property type="entry name" value="GH"/>
</dbReference>
<evidence type="ECO:0000313" key="6">
    <source>
        <dbReference type="Proteomes" id="UP000184038"/>
    </source>
</evidence>
<keyword evidence="6" id="KW-1185">Reference proteome</keyword>
<name>A0A1M7KKY0_9FIRM</name>
<evidence type="ECO:0000256" key="1">
    <source>
        <dbReference type="ARBA" id="ARBA00010687"/>
    </source>
</evidence>
<dbReference type="GO" id="GO:0045490">
    <property type="term" value="P:pectin catabolic process"/>
    <property type="evidence" value="ECO:0007669"/>
    <property type="project" value="TreeGrafter"/>
</dbReference>
<dbReference type="EC" id="3.2.1.89" evidence="4"/>
<dbReference type="Proteomes" id="UP000184038">
    <property type="component" value="Unassembled WGS sequence"/>
</dbReference>
<evidence type="ECO:0000256" key="2">
    <source>
        <dbReference type="ARBA" id="ARBA00022801"/>
    </source>
</evidence>
<comment type="catalytic activity">
    <reaction evidence="4">
        <text>The enzyme specifically hydrolyzes (1-&gt;4)-beta-D-galactosidic linkages in type I arabinogalactans.</text>
        <dbReference type="EC" id="3.2.1.89"/>
    </reaction>
</comment>
<keyword evidence="2 4" id="KW-0378">Hydrolase</keyword>
<dbReference type="SUPFAM" id="SSF51445">
    <property type="entry name" value="(Trans)glycosidases"/>
    <property type="match status" value="1"/>
</dbReference>
<comment type="similarity">
    <text evidence="1 4">Belongs to the glycosyl hydrolase 53 family.</text>
</comment>